<reference evidence="1" key="1">
    <citation type="submission" date="2018-11" db="EMBL/GenBank/DDBJ databases">
        <authorList>
            <consortium name="Pathogen Informatics"/>
        </authorList>
    </citation>
    <scope>NUCLEOTIDE SEQUENCE</scope>
</reference>
<keyword evidence="2" id="KW-1185">Reference proteome</keyword>
<organism evidence="1 2">
    <name type="scientific">Protopolystoma xenopodis</name>
    <dbReference type="NCBI Taxonomy" id="117903"/>
    <lineage>
        <taxon>Eukaryota</taxon>
        <taxon>Metazoa</taxon>
        <taxon>Spiralia</taxon>
        <taxon>Lophotrochozoa</taxon>
        <taxon>Platyhelminthes</taxon>
        <taxon>Monogenea</taxon>
        <taxon>Polyopisthocotylea</taxon>
        <taxon>Polystomatidea</taxon>
        <taxon>Polystomatidae</taxon>
        <taxon>Protopolystoma</taxon>
    </lineage>
</organism>
<evidence type="ECO:0000313" key="2">
    <source>
        <dbReference type="Proteomes" id="UP000784294"/>
    </source>
</evidence>
<proteinExistence type="predicted"/>
<dbReference type="EMBL" id="CAAALY010064401">
    <property type="protein sequence ID" value="VEL23857.1"/>
    <property type="molecule type" value="Genomic_DNA"/>
</dbReference>
<accession>A0A3S5AA07</accession>
<protein>
    <submittedName>
        <fullName evidence="1">Uncharacterized protein</fullName>
    </submittedName>
</protein>
<dbReference type="AlphaFoldDB" id="A0A3S5AA07"/>
<comment type="caution">
    <text evidence="1">The sequence shown here is derived from an EMBL/GenBank/DDBJ whole genome shotgun (WGS) entry which is preliminary data.</text>
</comment>
<gene>
    <name evidence="1" type="ORF">PXEA_LOCUS17297</name>
</gene>
<dbReference type="Proteomes" id="UP000784294">
    <property type="component" value="Unassembled WGS sequence"/>
</dbReference>
<evidence type="ECO:0000313" key="1">
    <source>
        <dbReference type="EMBL" id="VEL23857.1"/>
    </source>
</evidence>
<sequence>MLLRSHVEDVGYVLRRRALWTARLWSPQPRLASHQLPRQTHRHSIHDLVTDSSCVLSARFISLAYINSPEGVSAPTLLGGLSKLT</sequence>
<name>A0A3S5AA07_9PLAT</name>